<feature type="compositionally biased region" description="Basic residues" evidence="2">
    <location>
        <begin position="468"/>
        <end position="480"/>
    </location>
</feature>
<keyword evidence="1" id="KW-0175">Coiled coil</keyword>
<keyword evidence="4" id="KW-1185">Reference proteome</keyword>
<evidence type="ECO:0000313" key="3">
    <source>
        <dbReference type="EMBL" id="CAI2376475.1"/>
    </source>
</evidence>
<feature type="compositionally biased region" description="Low complexity" evidence="2">
    <location>
        <begin position="481"/>
        <end position="491"/>
    </location>
</feature>
<dbReference type="Proteomes" id="UP001295684">
    <property type="component" value="Unassembled WGS sequence"/>
</dbReference>
<feature type="coiled-coil region" evidence="1">
    <location>
        <begin position="496"/>
        <end position="523"/>
    </location>
</feature>
<evidence type="ECO:0000313" key="4">
    <source>
        <dbReference type="Proteomes" id="UP001295684"/>
    </source>
</evidence>
<feature type="compositionally biased region" description="Polar residues" evidence="2">
    <location>
        <begin position="40"/>
        <end position="49"/>
    </location>
</feature>
<dbReference type="PANTHER" id="PTHR37028">
    <property type="entry name" value="UNNAMED PRODUCT-RELATED"/>
    <property type="match status" value="1"/>
</dbReference>
<dbReference type="AlphaFoldDB" id="A0AAD2D158"/>
<accession>A0AAD2D158</accession>
<feature type="compositionally biased region" description="Basic and acidic residues" evidence="2">
    <location>
        <begin position="22"/>
        <end position="39"/>
    </location>
</feature>
<dbReference type="EMBL" id="CAMPGE010018037">
    <property type="protein sequence ID" value="CAI2376475.1"/>
    <property type="molecule type" value="Genomic_DNA"/>
</dbReference>
<feature type="region of interest" description="Disordered" evidence="2">
    <location>
        <begin position="446"/>
        <end position="493"/>
    </location>
</feature>
<organism evidence="3 4">
    <name type="scientific">Euplotes crassus</name>
    <dbReference type="NCBI Taxonomy" id="5936"/>
    <lineage>
        <taxon>Eukaryota</taxon>
        <taxon>Sar</taxon>
        <taxon>Alveolata</taxon>
        <taxon>Ciliophora</taxon>
        <taxon>Intramacronucleata</taxon>
        <taxon>Spirotrichea</taxon>
        <taxon>Hypotrichia</taxon>
        <taxon>Euplotida</taxon>
        <taxon>Euplotidae</taxon>
        <taxon>Moneuplotes</taxon>
    </lineage>
</organism>
<comment type="caution">
    <text evidence="3">The sequence shown here is derived from an EMBL/GenBank/DDBJ whole genome shotgun (WGS) entry which is preliminary data.</text>
</comment>
<evidence type="ECO:0000256" key="1">
    <source>
        <dbReference type="SAM" id="Coils"/>
    </source>
</evidence>
<proteinExistence type="predicted"/>
<reference evidence="3" key="1">
    <citation type="submission" date="2023-07" db="EMBL/GenBank/DDBJ databases">
        <authorList>
            <consortium name="AG Swart"/>
            <person name="Singh M."/>
            <person name="Singh A."/>
            <person name="Seah K."/>
            <person name="Emmerich C."/>
        </authorList>
    </citation>
    <scope>NUCLEOTIDE SEQUENCE</scope>
    <source>
        <strain evidence="3">DP1</strain>
    </source>
</reference>
<evidence type="ECO:0000256" key="2">
    <source>
        <dbReference type="SAM" id="MobiDB-lite"/>
    </source>
</evidence>
<sequence length="554" mass="64373">MPRFHQDIPVAFSERTNSFTEELIREPEISSNESPEKLMRTSNDTKSMPKSSQEEYKSSVSSAEGEIAPKSTEKDKKHACTSAAKKKKKPFSLKSTDYNLPLHSVMSSTKSKHKKKFVMKKKSKKTGLNEECTFEPKLSKNLLSSPKKAKMASSIEKNWKKKGHIPTKLARELEDLKECSFSPDLSKTQHAYLSPPCGTPRFQNLHSKHKNKIIKLASRSRQKKESELLECTFIPKIQNSYMNETKYQHHCHNEREKAKRGHSVKTNRKKLLEDSVSTLHERLHQEGLTAKRKRQNEVIFKQNLPENCTFKPDRKSELEFRYSEEFKEPHLRLYNNYFEVQEKLSCAKEDRNQNLRAMSETQERSNINVSITNNYINSSVNFSTRGRSVHDVHSKLHESNKFKERDRKSLEARINEEAGIIFRPQINSIQPKSQKHKFSNSLATIKSEQESQGKSHNFKPEISERSKRLANKYRKKKKNIPKPAKNSSKNNQSACSERLFLEYNQLEKNREVLTQKVHKEEARDCTFAPEINDISSIVMERKNADKKARKQTFG</sequence>
<feature type="compositionally biased region" description="Basic and acidic residues" evidence="2">
    <location>
        <begin position="447"/>
        <end position="467"/>
    </location>
</feature>
<dbReference type="PANTHER" id="PTHR37028:SF4">
    <property type="entry name" value="ALMS MOTIF DOMAIN-CONTAINING PROTEIN"/>
    <property type="match status" value="1"/>
</dbReference>
<name>A0AAD2D158_EUPCR</name>
<gene>
    <name evidence="3" type="ORF">ECRASSUSDP1_LOCUS17845</name>
</gene>
<protein>
    <submittedName>
        <fullName evidence="3">Uncharacterized protein</fullName>
    </submittedName>
</protein>
<feature type="region of interest" description="Disordered" evidence="2">
    <location>
        <begin position="1"/>
        <end position="93"/>
    </location>
</feature>